<evidence type="ECO:0000313" key="2">
    <source>
        <dbReference type="EMBL" id="MBS2961828.1"/>
    </source>
</evidence>
<dbReference type="AlphaFoldDB" id="A0A8J7WGN7"/>
<accession>A0A8J7WGN7</accession>
<feature type="compositionally biased region" description="Low complexity" evidence="1">
    <location>
        <begin position="9"/>
        <end position="21"/>
    </location>
</feature>
<sequence>MTALDLPERGMSAGRRAGSAGGSYSLAAGGIVEVRSGRRFGGPKTLLRRGETQWFPLVSGALSVREPVHLTVGEVAIALGKTQSVRLTLAEVTALGNRRYSVEVIASALGEDGGPDETVRLEGHAERVRGGALRVVLTGPAPCGLGGSGRRVRLAATFDR</sequence>
<dbReference type="Proteomes" id="UP000677913">
    <property type="component" value="Unassembled WGS sequence"/>
</dbReference>
<protein>
    <submittedName>
        <fullName evidence="2">Uncharacterized protein</fullName>
    </submittedName>
</protein>
<dbReference type="EMBL" id="JAGSXH010000004">
    <property type="protein sequence ID" value="MBS2961828.1"/>
    <property type="molecule type" value="Genomic_DNA"/>
</dbReference>
<feature type="region of interest" description="Disordered" evidence="1">
    <location>
        <begin position="1"/>
        <end position="21"/>
    </location>
</feature>
<evidence type="ECO:0000256" key="1">
    <source>
        <dbReference type="SAM" id="MobiDB-lite"/>
    </source>
</evidence>
<proteinExistence type="predicted"/>
<comment type="caution">
    <text evidence="2">The sequence shown here is derived from an EMBL/GenBank/DDBJ whole genome shotgun (WGS) entry which is preliminary data.</text>
</comment>
<reference evidence="2" key="1">
    <citation type="submission" date="2021-04" db="EMBL/GenBank/DDBJ databases">
        <title>Genome based classification of Actinospica acidithermotolerans sp. nov., an actinobacterium isolated from an Indonesian hot spring.</title>
        <authorList>
            <person name="Kusuma A.B."/>
            <person name="Putra K.E."/>
            <person name="Nafisah S."/>
            <person name="Loh J."/>
            <person name="Nouioui I."/>
            <person name="Goodfellow M."/>
        </authorList>
    </citation>
    <scope>NUCLEOTIDE SEQUENCE</scope>
    <source>
        <strain evidence="2">DSM 45618</strain>
    </source>
</reference>
<gene>
    <name evidence="2" type="ORF">KGA66_02125</name>
</gene>
<name>A0A8J7WGN7_9ACTN</name>
<dbReference type="RefSeq" id="WP_211463869.1">
    <property type="nucleotide sequence ID" value="NZ_JAGSXH010000004.1"/>
</dbReference>
<organism evidence="2 3">
    <name type="scientific">Actinocrinis puniceicyclus</name>
    <dbReference type="NCBI Taxonomy" id="977794"/>
    <lineage>
        <taxon>Bacteria</taxon>
        <taxon>Bacillati</taxon>
        <taxon>Actinomycetota</taxon>
        <taxon>Actinomycetes</taxon>
        <taxon>Catenulisporales</taxon>
        <taxon>Actinospicaceae</taxon>
        <taxon>Actinocrinis</taxon>
    </lineage>
</organism>
<keyword evidence="3" id="KW-1185">Reference proteome</keyword>
<evidence type="ECO:0000313" key="3">
    <source>
        <dbReference type="Proteomes" id="UP000677913"/>
    </source>
</evidence>